<dbReference type="PROSITE" id="PS01124">
    <property type="entry name" value="HTH_ARAC_FAMILY_2"/>
    <property type="match status" value="1"/>
</dbReference>
<dbReference type="AlphaFoldDB" id="A0A499UXI5"/>
<dbReference type="InterPro" id="IPR050204">
    <property type="entry name" value="AraC_XylS_family_regulators"/>
</dbReference>
<protein>
    <submittedName>
        <fullName evidence="5">AraC family transcriptional regulator</fullName>
    </submittedName>
</protein>
<dbReference type="SMART" id="SM00342">
    <property type="entry name" value="HTH_ARAC"/>
    <property type="match status" value="1"/>
</dbReference>
<evidence type="ECO:0000256" key="1">
    <source>
        <dbReference type="ARBA" id="ARBA00023015"/>
    </source>
</evidence>
<sequence length="271" mass="28537">MSEHRERENREREDRECAYRERRALIGRGAAVWTRTAGTGPQRVLPDGCTDLIWSEAGPDGELLVAGPDTRARLAPGPPGTRAVGLRFAPGQGPAVLGVPACELRDQLVPLAALWPGAEVRRLAERIADAERIAEAQRTAEAERTAARQAAQGRLLEDAALGRLRTAEPPDPVLAAVVAGVSRGTGVAGVAAAVGLGERQLHRRSLAAFGYGAKTLGRVLRLNRALDLARTGVPFAEVAATAGYADQAHLAREVRTLTGVPLGRLLQGSGG</sequence>
<dbReference type="InterPro" id="IPR018060">
    <property type="entry name" value="HTH_AraC"/>
</dbReference>
<keyword evidence="3" id="KW-0804">Transcription</keyword>
<name>A0A499UXI5_9ACTN</name>
<evidence type="ECO:0000259" key="4">
    <source>
        <dbReference type="PROSITE" id="PS01124"/>
    </source>
</evidence>
<accession>A0A499UXI5</accession>
<evidence type="ECO:0000256" key="2">
    <source>
        <dbReference type="ARBA" id="ARBA00023125"/>
    </source>
</evidence>
<reference evidence="5 6" key="1">
    <citation type="journal article" date="2020" name="Int. J. Syst. Evol. Microbiol.">
        <title>Reclassification of Streptomyces castelarensis and Streptomyces sporoclivatus as later heterotypic synonyms of Streptomyces antimycoticus.</title>
        <authorList>
            <person name="Komaki H."/>
            <person name="Tamura T."/>
        </authorList>
    </citation>
    <scope>NUCLEOTIDE SEQUENCE [LARGE SCALE GENOMIC DNA]</scope>
    <source>
        <strain evidence="5 6">NBRC 100767</strain>
    </source>
</reference>
<dbReference type="PANTHER" id="PTHR46796">
    <property type="entry name" value="HTH-TYPE TRANSCRIPTIONAL ACTIVATOR RHAS-RELATED"/>
    <property type="match status" value="1"/>
</dbReference>
<dbReference type="InterPro" id="IPR018062">
    <property type="entry name" value="HTH_AraC-typ_CS"/>
</dbReference>
<evidence type="ECO:0000256" key="3">
    <source>
        <dbReference type="ARBA" id="ARBA00023163"/>
    </source>
</evidence>
<proteinExistence type="predicted"/>
<dbReference type="Gene3D" id="1.10.10.60">
    <property type="entry name" value="Homeodomain-like"/>
    <property type="match status" value="1"/>
</dbReference>
<keyword evidence="1" id="KW-0805">Transcription regulation</keyword>
<feature type="domain" description="HTH araC/xylS-type" evidence="4">
    <location>
        <begin position="171"/>
        <end position="268"/>
    </location>
</feature>
<evidence type="ECO:0000313" key="6">
    <source>
        <dbReference type="Proteomes" id="UP000463951"/>
    </source>
</evidence>
<dbReference type="InterPro" id="IPR046532">
    <property type="entry name" value="DUF6597"/>
</dbReference>
<dbReference type="Proteomes" id="UP000463951">
    <property type="component" value="Chromosome"/>
</dbReference>
<dbReference type="PROSITE" id="PS00041">
    <property type="entry name" value="HTH_ARAC_FAMILY_1"/>
    <property type="match status" value="1"/>
</dbReference>
<gene>
    <name evidence="5" type="ORF">SSPO_037640</name>
</gene>
<dbReference type="GO" id="GO:0003700">
    <property type="term" value="F:DNA-binding transcription factor activity"/>
    <property type="evidence" value="ECO:0007669"/>
    <property type="project" value="InterPro"/>
</dbReference>
<dbReference type="GO" id="GO:0043565">
    <property type="term" value="F:sequence-specific DNA binding"/>
    <property type="evidence" value="ECO:0007669"/>
    <property type="project" value="InterPro"/>
</dbReference>
<dbReference type="EMBL" id="AP019620">
    <property type="protein sequence ID" value="BBJ41046.1"/>
    <property type="molecule type" value="Genomic_DNA"/>
</dbReference>
<dbReference type="PANTHER" id="PTHR46796:SF15">
    <property type="entry name" value="BLL1074 PROTEIN"/>
    <property type="match status" value="1"/>
</dbReference>
<keyword evidence="2" id="KW-0238">DNA-binding</keyword>
<dbReference type="Pfam" id="PF20240">
    <property type="entry name" value="DUF6597"/>
    <property type="match status" value="1"/>
</dbReference>
<evidence type="ECO:0000313" key="5">
    <source>
        <dbReference type="EMBL" id="BBJ41046.1"/>
    </source>
</evidence>
<organism evidence="5 6">
    <name type="scientific">Streptomyces antimycoticus</name>
    <dbReference type="NCBI Taxonomy" id="68175"/>
    <lineage>
        <taxon>Bacteria</taxon>
        <taxon>Bacillati</taxon>
        <taxon>Actinomycetota</taxon>
        <taxon>Actinomycetes</taxon>
        <taxon>Kitasatosporales</taxon>
        <taxon>Streptomycetaceae</taxon>
        <taxon>Streptomyces</taxon>
        <taxon>Streptomyces violaceusniger group</taxon>
    </lineage>
</organism>
<dbReference type="Pfam" id="PF12833">
    <property type="entry name" value="HTH_18"/>
    <property type="match status" value="1"/>
</dbReference>